<dbReference type="EMBL" id="CP036262">
    <property type="protein sequence ID" value="QDS92589.1"/>
    <property type="molecule type" value="Genomic_DNA"/>
</dbReference>
<dbReference type="InterPro" id="IPR025567">
    <property type="entry name" value="DUF4332"/>
</dbReference>
<evidence type="ECO:0000259" key="1">
    <source>
        <dbReference type="Pfam" id="PF14229"/>
    </source>
</evidence>
<dbReference type="Pfam" id="PF14229">
    <property type="entry name" value="DUF4332"/>
    <property type="match status" value="1"/>
</dbReference>
<proteinExistence type="predicted"/>
<keyword evidence="3" id="KW-1185">Reference proteome</keyword>
<evidence type="ECO:0000313" key="3">
    <source>
        <dbReference type="Proteomes" id="UP000320672"/>
    </source>
</evidence>
<reference evidence="2 3" key="1">
    <citation type="submission" date="2019-02" db="EMBL/GenBank/DDBJ databases">
        <title>Deep-cultivation of Planctomycetes and their phenomic and genomic characterization uncovers novel biology.</title>
        <authorList>
            <person name="Wiegand S."/>
            <person name="Jogler M."/>
            <person name="Boedeker C."/>
            <person name="Pinto D."/>
            <person name="Vollmers J."/>
            <person name="Rivas-Marin E."/>
            <person name="Kohn T."/>
            <person name="Peeters S.H."/>
            <person name="Heuer A."/>
            <person name="Rast P."/>
            <person name="Oberbeckmann S."/>
            <person name="Bunk B."/>
            <person name="Jeske O."/>
            <person name="Meyerdierks A."/>
            <person name="Storesund J.E."/>
            <person name="Kallscheuer N."/>
            <person name="Luecker S."/>
            <person name="Lage O.M."/>
            <person name="Pohl T."/>
            <person name="Merkel B.J."/>
            <person name="Hornburger P."/>
            <person name="Mueller R.-W."/>
            <person name="Bruemmer F."/>
            <person name="Labrenz M."/>
            <person name="Spormann A.M."/>
            <person name="Op den Camp H."/>
            <person name="Overmann J."/>
            <person name="Amann R."/>
            <person name="Jetten M.S.M."/>
            <person name="Mascher T."/>
            <person name="Medema M.H."/>
            <person name="Devos D.P."/>
            <person name="Kaster A.-K."/>
            <person name="Ovreas L."/>
            <person name="Rohde M."/>
            <person name="Galperin M.Y."/>
            <person name="Jogler C."/>
        </authorList>
    </citation>
    <scope>NUCLEOTIDE SEQUENCE [LARGE SCALE GENOMIC DNA]</scope>
    <source>
        <strain evidence="2 3">FF011L</strain>
    </source>
</reference>
<accession>A0A517MCH1</accession>
<evidence type="ECO:0000313" key="2">
    <source>
        <dbReference type="EMBL" id="QDS92589.1"/>
    </source>
</evidence>
<dbReference type="AlphaFoldDB" id="A0A517MCH1"/>
<protein>
    <recommendedName>
        <fullName evidence="1">DUF4332 domain-containing protein</fullName>
    </recommendedName>
</protein>
<dbReference type="Proteomes" id="UP000320672">
    <property type="component" value="Chromosome"/>
</dbReference>
<feature type="domain" description="DUF4332" evidence="1">
    <location>
        <begin position="86"/>
        <end position="172"/>
    </location>
</feature>
<organism evidence="2 3">
    <name type="scientific">Roseimaritima multifibrata</name>
    <dbReference type="NCBI Taxonomy" id="1930274"/>
    <lineage>
        <taxon>Bacteria</taxon>
        <taxon>Pseudomonadati</taxon>
        <taxon>Planctomycetota</taxon>
        <taxon>Planctomycetia</taxon>
        <taxon>Pirellulales</taxon>
        <taxon>Pirellulaceae</taxon>
        <taxon>Roseimaritima</taxon>
    </lineage>
</organism>
<sequence length="184" mass="20712">MLGRIAEYWKRDPERRGLAALQPTEASGSPEEMVVSLRRTLRAAKPQDELLALGLFSRSTCDWLRAQGIAGERDFLNLPAEALLPRISATTTRRFQLAIRMASAIDGMRPWHALMLFAIHRRSPNKLAAESSGALHRDLTRFSWSTRGQKLLAGRRLPSLLLVEGWIAAARERRGKRALKHEPV</sequence>
<dbReference type="RefSeq" id="WP_145350821.1">
    <property type="nucleotide sequence ID" value="NZ_CP036262.1"/>
</dbReference>
<gene>
    <name evidence="2" type="ORF">FF011L_13360</name>
</gene>
<dbReference type="OrthoDB" id="263385at2"/>
<name>A0A517MCH1_9BACT</name>
<dbReference type="KEGG" id="rml:FF011L_13360"/>